<sequence>MSSFAGLCSQSPACPTRSSRAFVWTLFLATLLAGALALAAPAAQAQISYDARYRPQADYRLVDTDRFEWIYPAGADTTTALFENALRRSFQSTRSVVGTDGADFELPVVVDPISGRANGFVTPVNFRSHLFPAHPTFSFGAKFDSWAQTVAPHELTHAMHFEIDSGVGLGGLLGLFSGDASRFVHGLAPRGWFEGIAVYRESHLEPEAGRLDAPLQVMKYRAALGSGDPWSVGEVMHGSVFERPSRRHYLGGGQLIEHMAQERGSTDFFRRATRWHHRLPFLGFGMALWMGTGQTPAQLSDSFLDEEKQEERRRLDSLRQAAEQGITDPTVVAGTEGLHVRRPYWLSDSTLVAYASGYATRPGFYRIDVHTGEREVISHQATTQGRTYALGPDTTALYFARQHPDLLVPDATTLKTHRLNLRTGETRLVSETSGAFTPARAPGGPVWAARRDGSFSELVTLGEERATLRAHRPGLRYKQVVPSPSGDTIAVLANAGGTQGLYRFDPSTSTLEPWLRFEGGSIYDVTWGPEGRYVLFAADPSGIANVYALDRRDGDVRRLTTVRYGALEPTLSPGRERVAFARYRHERFELATVPFRPDSPRPVADTERDWAPRGGVLTASADSAAGGRAGAERRVSGTDGASQNGLPSGRDAASLRAQSRPYEAWRHLFPRSATPVLRGAWDLLGTSVDGENLGLGPGLKVSGADPLGRWAYNARGFYQADRLWGDVSVETGLVPGTPSLTVFNGPVEAVRETGAGPSRLEAFELRGIGLGVDQRFLFQKNVYGTSLTAGLAGEYRQSRPITTSGKAEAGFTGRATLRSDLTFKYRVQKNIRDLVPNTGVRLNASAEVDVLTPTGATPSQYLKQRVDVFWPLLSGHNTGLRTSASFLTQSRRSFFDVQSFVPRGYRDLSGALPGAGNYLRLGTKITQPLWYIDTGSVMLPVAVDALYGYGLGQAQYRVGSGAGPTLGERRASVGGGLGLRLRPFGGMSLNLEIGVSYRIDARGENRWAPHLR</sequence>
<dbReference type="InterPro" id="IPR011042">
    <property type="entry name" value="6-blade_b-propeller_TolB-like"/>
</dbReference>
<evidence type="ECO:0000256" key="1">
    <source>
        <dbReference type="SAM" id="MobiDB-lite"/>
    </source>
</evidence>
<dbReference type="AlphaFoldDB" id="A0AAW5PBV5"/>
<comment type="caution">
    <text evidence="3">The sequence shown here is derived from an EMBL/GenBank/DDBJ whole genome shotgun (WGS) entry which is preliminary data.</text>
</comment>
<organism evidence="3 4">
    <name type="scientific">Salinibacter ruber</name>
    <dbReference type="NCBI Taxonomy" id="146919"/>
    <lineage>
        <taxon>Bacteria</taxon>
        <taxon>Pseudomonadati</taxon>
        <taxon>Rhodothermota</taxon>
        <taxon>Rhodothermia</taxon>
        <taxon>Rhodothermales</taxon>
        <taxon>Salinibacteraceae</taxon>
        <taxon>Salinibacter</taxon>
    </lineage>
</organism>
<feature type="chain" id="PRO_5043733813" evidence="2">
    <location>
        <begin position="46"/>
        <end position="1012"/>
    </location>
</feature>
<dbReference type="SUPFAM" id="SSF82171">
    <property type="entry name" value="DPP6 N-terminal domain-like"/>
    <property type="match status" value="1"/>
</dbReference>
<dbReference type="Proteomes" id="UP001155110">
    <property type="component" value="Unassembled WGS sequence"/>
</dbReference>
<evidence type="ECO:0000313" key="3">
    <source>
        <dbReference type="EMBL" id="MCS4159425.1"/>
    </source>
</evidence>
<dbReference type="RefSeq" id="WP_112904383.1">
    <property type="nucleotide sequence ID" value="NZ_CALTRY010000014.1"/>
</dbReference>
<keyword evidence="2" id="KW-0732">Signal</keyword>
<evidence type="ECO:0000256" key="2">
    <source>
        <dbReference type="SAM" id="SignalP"/>
    </source>
</evidence>
<feature type="signal peptide" evidence="2">
    <location>
        <begin position="1"/>
        <end position="45"/>
    </location>
</feature>
<reference evidence="3" key="1">
    <citation type="submission" date="2022-08" db="EMBL/GenBank/DDBJ databases">
        <title>Genomic Encyclopedia of Type Strains, Phase V (KMG-V): Genome sequencing to study the core and pangenomes of soil and plant-associated prokaryotes.</title>
        <authorList>
            <person name="Whitman W."/>
        </authorList>
    </citation>
    <scope>NUCLEOTIDE SEQUENCE</scope>
    <source>
        <strain evidence="3">SP3002</strain>
    </source>
</reference>
<dbReference type="Gene3D" id="2.120.10.30">
    <property type="entry name" value="TolB, C-terminal domain"/>
    <property type="match status" value="1"/>
</dbReference>
<feature type="region of interest" description="Disordered" evidence="1">
    <location>
        <begin position="594"/>
        <end position="657"/>
    </location>
</feature>
<evidence type="ECO:0000313" key="4">
    <source>
        <dbReference type="Proteomes" id="UP001155110"/>
    </source>
</evidence>
<name>A0AAW5PBV5_9BACT</name>
<proteinExistence type="predicted"/>
<dbReference type="EMBL" id="JANTZM010000029">
    <property type="protein sequence ID" value="MCS4159425.1"/>
    <property type="molecule type" value="Genomic_DNA"/>
</dbReference>
<accession>A0AAW5PBV5</accession>
<gene>
    <name evidence="3" type="ORF">GGP99_003417</name>
</gene>
<protein>
    <submittedName>
        <fullName evidence="3">Tol biopolymer transport system component</fullName>
    </submittedName>
</protein>